<dbReference type="PANTHER" id="PTHR43861">
    <property type="entry name" value="TRANS-ACONITATE 2-METHYLTRANSFERASE-RELATED"/>
    <property type="match status" value="1"/>
</dbReference>
<comment type="caution">
    <text evidence="4">The sequence shown here is derived from an EMBL/GenBank/DDBJ whole genome shotgun (WGS) entry which is preliminary data.</text>
</comment>
<reference evidence="4" key="1">
    <citation type="submission" date="2020-04" db="EMBL/GenBank/DDBJ databases">
        <authorList>
            <person name="Sombolestani A."/>
        </authorList>
    </citation>
    <scope>NUCLEOTIDE SEQUENCE</scope>
    <source>
        <strain evidence="4">R71697</strain>
    </source>
</reference>
<dbReference type="InterPro" id="IPR041698">
    <property type="entry name" value="Methyltransf_25"/>
</dbReference>
<dbReference type="Gene3D" id="3.40.50.150">
    <property type="entry name" value="Vaccinia Virus protein VP39"/>
    <property type="match status" value="1"/>
</dbReference>
<dbReference type="Pfam" id="PF13649">
    <property type="entry name" value="Methyltransf_25"/>
    <property type="match status" value="1"/>
</dbReference>
<evidence type="ECO:0000313" key="5">
    <source>
        <dbReference type="Proteomes" id="UP000661006"/>
    </source>
</evidence>
<gene>
    <name evidence="4" type="ORF">HKD32_05650</name>
</gene>
<evidence type="ECO:0000256" key="2">
    <source>
        <dbReference type="ARBA" id="ARBA00022679"/>
    </source>
</evidence>
<evidence type="ECO:0000313" key="4">
    <source>
        <dbReference type="EMBL" id="MBF0870344.1"/>
    </source>
</evidence>
<dbReference type="GeneID" id="81474173"/>
<accession>A0A9Q2IT14</accession>
<dbReference type="PANTHER" id="PTHR43861:SF1">
    <property type="entry name" value="TRANS-ACONITATE 2-METHYLTRANSFERASE"/>
    <property type="match status" value="1"/>
</dbReference>
<sequence>MDERKHQIAQRFDAAQDYNAAADIQYRCAELLAERIREELAQSRPTRILEFGCGTGFLTEKLSASFPDSALIATDLAPGMITRAQERLTDRPVTFRVMDGEYPDVDGPFELIASSLCFQWFENRQTALQRLCQKLAPGGSLMLTTLLPGSLGEWRSSCEQEGAPCGVPSYTDASALQREWPEGGSGKWDVTTLHDPAPNARTFLHRLRQIGASLPQSGSTPASLGSLRRAMRHFDRHHQAMTYRIGLGIFRKDTP</sequence>
<dbReference type="InterPro" id="IPR029063">
    <property type="entry name" value="SAM-dependent_MTases_sf"/>
</dbReference>
<dbReference type="AlphaFoldDB" id="A0A9Q2IT14"/>
<evidence type="ECO:0000256" key="1">
    <source>
        <dbReference type="ARBA" id="ARBA00022603"/>
    </source>
</evidence>
<feature type="domain" description="Methyltransferase" evidence="3">
    <location>
        <begin position="48"/>
        <end position="139"/>
    </location>
</feature>
<dbReference type="SUPFAM" id="SSF53335">
    <property type="entry name" value="S-adenosyl-L-methionine-dependent methyltransferases"/>
    <property type="match status" value="1"/>
</dbReference>
<organism evidence="4 5">
    <name type="scientific">Gluconobacter japonicus</name>
    <dbReference type="NCBI Taxonomy" id="376620"/>
    <lineage>
        <taxon>Bacteria</taxon>
        <taxon>Pseudomonadati</taxon>
        <taxon>Pseudomonadota</taxon>
        <taxon>Alphaproteobacteria</taxon>
        <taxon>Acetobacterales</taxon>
        <taxon>Acetobacteraceae</taxon>
        <taxon>Gluconobacter</taxon>
    </lineage>
</organism>
<protein>
    <submittedName>
        <fullName evidence="4">Methyltransferase domain-containing protein</fullName>
    </submittedName>
</protein>
<keyword evidence="2" id="KW-0808">Transferase</keyword>
<proteinExistence type="predicted"/>
<dbReference type="CDD" id="cd02440">
    <property type="entry name" value="AdoMet_MTases"/>
    <property type="match status" value="1"/>
</dbReference>
<name>A0A9Q2IT14_GLUJA</name>
<dbReference type="GO" id="GO:0008168">
    <property type="term" value="F:methyltransferase activity"/>
    <property type="evidence" value="ECO:0007669"/>
    <property type="project" value="UniProtKB-KW"/>
</dbReference>
<dbReference type="GO" id="GO:0032259">
    <property type="term" value="P:methylation"/>
    <property type="evidence" value="ECO:0007669"/>
    <property type="project" value="UniProtKB-KW"/>
</dbReference>
<reference evidence="4" key="2">
    <citation type="submission" date="2020-11" db="EMBL/GenBank/DDBJ databases">
        <title>Description of novel Gluconobacter species.</title>
        <authorList>
            <person name="Cleenwerck I."/>
            <person name="Cnockaert M."/>
            <person name="Borremans W."/>
            <person name="Wieme A.D."/>
            <person name="De Vuyst L."/>
            <person name="Vandamme P."/>
        </authorList>
    </citation>
    <scope>NUCLEOTIDE SEQUENCE</scope>
    <source>
        <strain evidence="4">R71697</strain>
    </source>
</reference>
<dbReference type="Proteomes" id="UP000661006">
    <property type="component" value="Unassembled WGS sequence"/>
</dbReference>
<dbReference type="EMBL" id="JABCQN010000002">
    <property type="protein sequence ID" value="MBF0870344.1"/>
    <property type="molecule type" value="Genomic_DNA"/>
</dbReference>
<keyword evidence="1 4" id="KW-0489">Methyltransferase</keyword>
<dbReference type="RefSeq" id="WP_194257670.1">
    <property type="nucleotide sequence ID" value="NZ_JABCQN010000002.1"/>
</dbReference>
<evidence type="ECO:0000259" key="3">
    <source>
        <dbReference type="Pfam" id="PF13649"/>
    </source>
</evidence>